<sequence>MGFKSFNKITGFTLLEMLLSIAVIAIIAGIGVPVYQSFQVRNDLDLAVNTVAQSLRRAQLLSQAVEGDMTWGVYVGNNKITIFKGASYFSRDIGFDEVFDLAKTITPSGNQEIIFNKFTGWPQSSGTLILTTINDSKTITINAKGLVSY</sequence>
<dbReference type="InterPro" id="IPR012902">
    <property type="entry name" value="N_methyl_site"/>
</dbReference>
<evidence type="ECO:0000313" key="2">
    <source>
        <dbReference type="EMBL" id="OGY53130.1"/>
    </source>
</evidence>
<evidence type="ECO:0008006" key="4">
    <source>
        <dbReference type="Google" id="ProtNLM"/>
    </source>
</evidence>
<dbReference type="AlphaFoldDB" id="A0A1G1YNA3"/>
<dbReference type="Pfam" id="PF07963">
    <property type="entry name" value="N_methyl"/>
    <property type="match status" value="1"/>
</dbReference>
<evidence type="ECO:0000256" key="1">
    <source>
        <dbReference type="SAM" id="Phobius"/>
    </source>
</evidence>
<keyword evidence="1" id="KW-0472">Membrane</keyword>
<feature type="transmembrane region" description="Helical" evidence="1">
    <location>
        <begin position="12"/>
        <end position="35"/>
    </location>
</feature>
<comment type="caution">
    <text evidence="2">The sequence shown here is derived from an EMBL/GenBank/DDBJ whole genome shotgun (WGS) entry which is preliminary data.</text>
</comment>
<dbReference type="PROSITE" id="PS00409">
    <property type="entry name" value="PROKAR_NTER_METHYL"/>
    <property type="match status" value="1"/>
</dbReference>
<organism evidence="2 3">
    <name type="scientific">Candidatus Buchananbacteria bacterium RIFCSPLOWO2_01_FULL_39_33</name>
    <dbReference type="NCBI Taxonomy" id="1797543"/>
    <lineage>
        <taxon>Bacteria</taxon>
        <taxon>Candidatus Buchananiibacteriota</taxon>
    </lineage>
</organism>
<dbReference type="InterPro" id="IPR045584">
    <property type="entry name" value="Pilin-like"/>
</dbReference>
<accession>A0A1G1YNA3</accession>
<proteinExistence type="predicted"/>
<dbReference type="EMBL" id="MHIM01000004">
    <property type="protein sequence ID" value="OGY53130.1"/>
    <property type="molecule type" value="Genomic_DNA"/>
</dbReference>
<evidence type="ECO:0000313" key="3">
    <source>
        <dbReference type="Proteomes" id="UP000177376"/>
    </source>
</evidence>
<dbReference type="SUPFAM" id="SSF54523">
    <property type="entry name" value="Pili subunits"/>
    <property type="match status" value="1"/>
</dbReference>
<keyword evidence="1" id="KW-1133">Transmembrane helix</keyword>
<keyword evidence="1" id="KW-0812">Transmembrane</keyword>
<reference evidence="2 3" key="1">
    <citation type="journal article" date="2016" name="Nat. Commun.">
        <title>Thousands of microbial genomes shed light on interconnected biogeochemical processes in an aquifer system.</title>
        <authorList>
            <person name="Anantharaman K."/>
            <person name="Brown C.T."/>
            <person name="Hug L.A."/>
            <person name="Sharon I."/>
            <person name="Castelle C.J."/>
            <person name="Probst A.J."/>
            <person name="Thomas B.C."/>
            <person name="Singh A."/>
            <person name="Wilkins M.J."/>
            <person name="Karaoz U."/>
            <person name="Brodie E.L."/>
            <person name="Williams K.H."/>
            <person name="Hubbard S.S."/>
            <person name="Banfield J.F."/>
        </authorList>
    </citation>
    <scope>NUCLEOTIDE SEQUENCE [LARGE SCALE GENOMIC DNA]</scope>
</reference>
<dbReference type="NCBIfam" id="TIGR02532">
    <property type="entry name" value="IV_pilin_GFxxxE"/>
    <property type="match status" value="1"/>
</dbReference>
<gene>
    <name evidence="2" type="ORF">A3A02_00235</name>
</gene>
<name>A0A1G1YNA3_9BACT</name>
<protein>
    <recommendedName>
        <fullName evidence="4">General secretion pathway GspH domain-containing protein</fullName>
    </recommendedName>
</protein>
<dbReference type="Proteomes" id="UP000177376">
    <property type="component" value="Unassembled WGS sequence"/>
</dbReference>
<dbReference type="Gene3D" id="3.30.700.10">
    <property type="entry name" value="Glycoprotein, Type 4 Pilin"/>
    <property type="match status" value="1"/>
</dbReference>